<comment type="caution">
    <text evidence="4">The sequence shown here is derived from an EMBL/GenBank/DDBJ whole genome shotgun (WGS) entry which is preliminary data.</text>
</comment>
<dbReference type="Pfam" id="PF09922">
    <property type="entry name" value="LiaF-like_C"/>
    <property type="match status" value="1"/>
</dbReference>
<feature type="domain" description="Cell wall-active antibiotics response LiaF-like C-terminal" evidence="3">
    <location>
        <begin position="107"/>
        <end position="178"/>
    </location>
</feature>
<dbReference type="PANTHER" id="PTHR40763">
    <property type="entry name" value="MEMBRANE PROTEIN-RELATED"/>
    <property type="match status" value="1"/>
</dbReference>
<dbReference type="PANTHER" id="PTHR40763:SF5">
    <property type="entry name" value="MEMBRANE PROTEIN"/>
    <property type="match status" value="1"/>
</dbReference>
<sequence>MDATNDGSSDRSGSAGLAPRDDPDRSLRVSDAEREAVVARLSAAAGEGRLTLAEFSERAGRAYAALTRGDLGEVVGDLPTQRAPVVAGAARGVVSHRTPVGAIKRSGRWRLDRDTEMVAVVGAVKLDLRQAEIVAPEVELRVQTVVGSVKVWIPRGVRVEVEGQSTVGSRQVAEASAGDYSDAPLLRLRLDTVVGSVKVYRV</sequence>
<dbReference type="EMBL" id="BONZ01000089">
    <property type="protein sequence ID" value="GIH20087.1"/>
    <property type="molecule type" value="Genomic_DNA"/>
</dbReference>
<feature type="compositionally biased region" description="Basic and acidic residues" evidence="1">
    <location>
        <begin position="19"/>
        <end position="31"/>
    </location>
</feature>
<organism evidence="4 5">
    <name type="scientific">Rugosimonospora africana</name>
    <dbReference type="NCBI Taxonomy" id="556532"/>
    <lineage>
        <taxon>Bacteria</taxon>
        <taxon>Bacillati</taxon>
        <taxon>Actinomycetota</taxon>
        <taxon>Actinomycetes</taxon>
        <taxon>Micromonosporales</taxon>
        <taxon>Micromonosporaceae</taxon>
        <taxon>Rugosimonospora</taxon>
    </lineage>
</organism>
<proteinExistence type="predicted"/>
<feature type="compositionally biased region" description="Polar residues" evidence="1">
    <location>
        <begin position="1"/>
        <end position="12"/>
    </location>
</feature>
<accession>A0A8J3R211</accession>
<dbReference type="InterPro" id="IPR024425">
    <property type="entry name" value="LiaF-like_C"/>
</dbReference>
<evidence type="ECO:0008006" key="6">
    <source>
        <dbReference type="Google" id="ProtNLM"/>
    </source>
</evidence>
<evidence type="ECO:0000313" key="5">
    <source>
        <dbReference type="Proteomes" id="UP000642748"/>
    </source>
</evidence>
<dbReference type="AlphaFoldDB" id="A0A8J3R211"/>
<evidence type="ECO:0000259" key="3">
    <source>
        <dbReference type="Pfam" id="PF09922"/>
    </source>
</evidence>
<keyword evidence="5" id="KW-1185">Reference proteome</keyword>
<protein>
    <recommendedName>
        <fullName evidence="6">Cell wall-active antibiotics response LiaF-like C-terminal domain-containing protein</fullName>
    </recommendedName>
</protein>
<gene>
    <name evidence="4" type="ORF">Raf01_82590</name>
</gene>
<reference evidence="4" key="1">
    <citation type="submission" date="2021-01" db="EMBL/GenBank/DDBJ databases">
        <title>Whole genome shotgun sequence of Rugosimonospora africana NBRC 104875.</title>
        <authorList>
            <person name="Komaki H."/>
            <person name="Tamura T."/>
        </authorList>
    </citation>
    <scope>NUCLEOTIDE SEQUENCE</scope>
    <source>
        <strain evidence="4">NBRC 104875</strain>
    </source>
</reference>
<dbReference type="Proteomes" id="UP000642748">
    <property type="component" value="Unassembled WGS sequence"/>
</dbReference>
<evidence type="ECO:0000259" key="2">
    <source>
        <dbReference type="Pfam" id="PF08044"/>
    </source>
</evidence>
<feature type="domain" description="DUF1707" evidence="2">
    <location>
        <begin position="27"/>
        <end position="79"/>
    </location>
</feature>
<evidence type="ECO:0000256" key="1">
    <source>
        <dbReference type="SAM" id="MobiDB-lite"/>
    </source>
</evidence>
<evidence type="ECO:0000313" key="4">
    <source>
        <dbReference type="EMBL" id="GIH20087.1"/>
    </source>
</evidence>
<name>A0A8J3R211_9ACTN</name>
<dbReference type="InterPro" id="IPR012551">
    <property type="entry name" value="DUF1707_SHOCT-like"/>
</dbReference>
<feature type="region of interest" description="Disordered" evidence="1">
    <location>
        <begin position="1"/>
        <end position="31"/>
    </location>
</feature>
<dbReference type="Pfam" id="PF08044">
    <property type="entry name" value="DUF1707"/>
    <property type="match status" value="1"/>
</dbReference>
<dbReference type="RefSeq" id="WP_203923526.1">
    <property type="nucleotide sequence ID" value="NZ_BONZ01000089.1"/>
</dbReference>